<accession>A0A2S5GH80</accession>
<gene>
    <name evidence="2" type="ORF">C4B60_03255</name>
</gene>
<dbReference type="InterPro" id="IPR052928">
    <property type="entry name" value="Desiccation-related_membrane"/>
</dbReference>
<protein>
    <recommendedName>
        <fullName evidence="4">YtxH domain-containing protein</fullName>
    </recommendedName>
</protein>
<comment type="caution">
    <text evidence="2">The sequence shown here is derived from an EMBL/GenBank/DDBJ whole genome shotgun (WGS) entry which is preliminary data.</text>
</comment>
<organism evidence="2 3">
    <name type="scientific">Jeotgalibacillus proteolyticus</name>
    <dbReference type="NCBI Taxonomy" id="2082395"/>
    <lineage>
        <taxon>Bacteria</taxon>
        <taxon>Bacillati</taxon>
        <taxon>Bacillota</taxon>
        <taxon>Bacilli</taxon>
        <taxon>Bacillales</taxon>
        <taxon>Caryophanaceae</taxon>
        <taxon>Jeotgalibacillus</taxon>
    </lineage>
</organism>
<dbReference type="OrthoDB" id="2989636at2"/>
<sequence length="143" mass="15919">MIKLTLIKRLNLIKDVWLMNVKLLSYGLLVGLAAGAASALFTAPQSGKELRGTIKNTKDNWSDHMLEIQMNLQQVKESIQQVSKEGKDSLQSVIVELKDSIQAWKSESDPAISNLQEELAAIQATMEELERSINQDEKSPQPS</sequence>
<feature type="coiled-coil region" evidence="1">
    <location>
        <begin position="65"/>
        <end position="139"/>
    </location>
</feature>
<dbReference type="PANTHER" id="PTHR35792">
    <property type="entry name" value="GENERAL STRESS PROTEIN"/>
    <property type="match status" value="1"/>
</dbReference>
<dbReference type="PANTHER" id="PTHR35792:SF3">
    <property type="entry name" value="IG HYPOTHETICAL 17707"/>
    <property type="match status" value="1"/>
</dbReference>
<evidence type="ECO:0000313" key="3">
    <source>
        <dbReference type="Proteomes" id="UP000239047"/>
    </source>
</evidence>
<dbReference type="AlphaFoldDB" id="A0A2S5GH80"/>
<dbReference type="InterPro" id="IPR024623">
    <property type="entry name" value="YtxH"/>
</dbReference>
<name>A0A2S5GH80_9BACL</name>
<proteinExistence type="predicted"/>
<keyword evidence="1" id="KW-0175">Coiled coil</keyword>
<dbReference type="EMBL" id="PREZ01000001">
    <property type="protein sequence ID" value="PPA72407.1"/>
    <property type="molecule type" value="Genomic_DNA"/>
</dbReference>
<evidence type="ECO:0000256" key="1">
    <source>
        <dbReference type="SAM" id="Coils"/>
    </source>
</evidence>
<keyword evidence="3" id="KW-1185">Reference proteome</keyword>
<evidence type="ECO:0000313" key="2">
    <source>
        <dbReference type="EMBL" id="PPA72407.1"/>
    </source>
</evidence>
<dbReference type="Proteomes" id="UP000239047">
    <property type="component" value="Unassembled WGS sequence"/>
</dbReference>
<reference evidence="2 3" key="1">
    <citation type="submission" date="2018-02" db="EMBL/GenBank/DDBJ databases">
        <title>Jeotgalibacillus proteolyticum sp. nov. a protease producing bacterium isolated from ocean sediments of Laizhou Bay.</title>
        <authorList>
            <person name="Li Y."/>
        </authorList>
    </citation>
    <scope>NUCLEOTIDE SEQUENCE [LARGE SCALE GENOMIC DNA]</scope>
    <source>
        <strain evidence="2 3">22-7</strain>
    </source>
</reference>
<evidence type="ECO:0008006" key="4">
    <source>
        <dbReference type="Google" id="ProtNLM"/>
    </source>
</evidence>
<dbReference type="Pfam" id="PF12732">
    <property type="entry name" value="YtxH"/>
    <property type="match status" value="1"/>
</dbReference>